<dbReference type="Proteomes" id="UP000019226">
    <property type="component" value="Chromosome"/>
</dbReference>
<name>A0ABM5PLF9_9CORY</name>
<dbReference type="GeneID" id="82876354"/>
<protein>
    <submittedName>
        <fullName evidence="1">Uncharacterized protein</fullName>
    </submittedName>
</protein>
<evidence type="ECO:0000313" key="1">
    <source>
        <dbReference type="EMBL" id="AHI18722.1"/>
    </source>
</evidence>
<dbReference type="EMBL" id="CP004350">
    <property type="protein sequence ID" value="AHI18722.1"/>
    <property type="molecule type" value="Genomic_DNA"/>
</dbReference>
<organism evidence="1 2">
    <name type="scientific">Corynebacterium casei LMG S-19264</name>
    <dbReference type="NCBI Taxonomy" id="1285583"/>
    <lineage>
        <taxon>Bacteria</taxon>
        <taxon>Bacillati</taxon>
        <taxon>Actinomycetota</taxon>
        <taxon>Actinomycetes</taxon>
        <taxon>Mycobacteriales</taxon>
        <taxon>Corynebacteriaceae</taxon>
        <taxon>Corynebacterium</taxon>
    </lineage>
</organism>
<evidence type="ECO:0000313" key="2">
    <source>
        <dbReference type="Proteomes" id="UP000019226"/>
    </source>
</evidence>
<keyword evidence="2" id="KW-1185">Reference proteome</keyword>
<accession>A0ABM5PLF9</accession>
<dbReference type="RefSeq" id="WP_025386869.1">
    <property type="nucleotide sequence ID" value="NZ_CP004350.1"/>
</dbReference>
<reference evidence="2" key="1">
    <citation type="submission" date="2013-02" db="EMBL/GenBank/DDBJ databases">
        <title>The complete genome sequence of Corynebacterium casei LMG S-19264 (=DSM 44701).</title>
        <authorList>
            <person name="Ruckert C."/>
            <person name="Albersmeier A."/>
            <person name="Kalinowski J."/>
        </authorList>
    </citation>
    <scope>NUCLEOTIDE SEQUENCE [LARGE SCALE GENOMIC DNA]</scope>
    <source>
        <strain evidence="2">LMG S-19264</strain>
    </source>
</reference>
<proteinExistence type="predicted"/>
<sequence>MNEDIYEILKDEIDIMQDWIPFTGAIGACGIHAHSATNEHVSALAKVVREDPRIVTAFHIVGEPMEFHRDSKLFDEVISEILESQDERFRMDLMANLFLDINNPADAHRSASR</sequence>
<gene>
    <name evidence="1" type="ORF">CCASEI_00685</name>
</gene>